<reference evidence="1" key="1">
    <citation type="submission" date="2014-11" db="EMBL/GenBank/DDBJ databases">
        <authorList>
            <person name="Amaro Gonzalez C."/>
        </authorList>
    </citation>
    <scope>NUCLEOTIDE SEQUENCE</scope>
</reference>
<protein>
    <submittedName>
        <fullName evidence="1">Uncharacterized protein</fullName>
    </submittedName>
</protein>
<dbReference type="EMBL" id="GBXM01108632">
    <property type="protein sequence ID" value="JAG99944.1"/>
    <property type="molecule type" value="Transcribed_RNA"/>
</dbReference>
<accession>A0A0E9P7C0</accession>
<organism evidence="1">
    <name type="scientific">Anguilla anguilla</name>
    <name type="common">European freshwater eel</name>
    <name type="synonym">Muraena anguilla</name>
    <dbReference type="NCBI Taxonomy" id="7936"/>
    <lineage>
        <taxon>Eukaryota</taxon>
        <taxon>Metazoa</taxon>
        <taxon>Chordata</taxon>
        <taxon>Craniata</taxon>
        <taxon>Vertebrata</taxon>
        <taxon>Euteleostomi</taxon>
        <taxon>Actinopterygii</taxon>
        <taxon>Neopterygii</taxon>
        <taxon>Teleostei</taxon>
        <taxon>Anguilliformes</taxon>
        <taxon>Anguillidae</taxon>
        <taxon>Anguilla</taxon>
    </lineage>
</organism>
<proteinExistence type="predicted"/>
<reference evidence="1" key="2">
    <citation type="journal article" date="2015" name="Fish Shellfish Immunol.">
        <title>Early steps in the European eel (Anguilla anguilla)-Vibrio vulnificus interaction in the gills: Role of the RtxA13 toxin.</title>
        <authorList>
            <person name="Callol A."/>
            <person name="Pajuelo D."/>
            <person name="Ebbesson L."/>
            <person name="Teles M."/>
            <person name="MacKenzie S."/>
            <person name="Amaro C."/>
        </authorList>
    </citation>
    <scope>NUCLEOTIDE SEQUENCE</scope>
</reference>
<sequence>MLIWVLLLCHWILKIFMDLVNESIFRTFLRMR</sequence>
<name>A0A0E9P7C0_ANGAN</name>
<dbReference type="AlphaFoldDB" id="A0A0E9P7C0"/>
<evidence type="ECO:0000313" key="1">
    <source>
        <dbReference type="EMBL" id="JAG99944.1"/>
    </source>
</evidence>